<evidence type="ECO:0000313" key="1">
    <source>
        <dbReference type="EMBL" id="GIY98787.1"/>
    </source>
</evidence>
<gene>
    <name evidence="1" type="ORF">CEXT_123191</name>
</gene>
<reference evidence="1 2" key="1">
    <citation type="submission" date="2021-06" db="EMBL/GenBank/DDBJ databases">
        <title>Caerostris extrusa draft genome.</title>
        <authorList>
            <person name="Kono N."/>
            <person name="Arakawa K."/>
        </authorList>
    </citation>
    <scope>NUCLEOTIDE SEQUENCE [LARGE SCALE GENOMIC DNA]</scope>
</reference>
<dbReference type="EMBL" id="BPLR01000966">
    <property type="protein sequence ID" value="GIY98787.1"/>
    <property type="molecule type" value="Genomic_DNA"/>
</dbReference>
<protein>
    <submittedName>
        <fullName evidence="1">Uncharacterized protein</fullName>
    </submittedName>
</protein>
<name>A0AAV4XUS0_CAEEX</name>
<evidence type="ECO:0000313" key="2">
    <source>
        <dbReference type="Proteomes" id="UP001054945"/>
    </source>
</evidence>
<comment type="caution">
    <text evidence="1">The sequence shown here is derived from an EMBL/GenBank/DDBJ whole genome shotgun (WGS) entry which is preliminary data.</text>
</comment>
<organism evidence="1 2">
    <name type="scientific">Caerostris extrusa</name>
    <name type="common">Bark spider</name>
    <name type="synonym">Caerostris bankana</name>
    <dbReference type="NCBI Taxonomy" id="172846"/>
    <lineage>
        <taxon>Eukaryota</taxon>
        <taxon>Metazoa</taxon>
        <taxon>Ecdysozoa</taxon>
        <taxon>Arthropoda</taxon>
        <taxon>Chelicerata</taxon>
        <taxon>Arachnida</taxon>
        <taxon>Araneae</taxon>
        <taxon>Araneomorphae</taxon>
        <taxon>Entelegynae</taxon>
        <taxon>Araneoidea</taxon>
        <taxon>Araneidae</taxon>
        <taxon>Caerostris</taxon>
    </lineage>
</organism>
<dbReference type="Proteomes" id="UP001054945">
    <property type="component" value="Unassembled WGS sequence"/>
</dbReference>
<dbReference type="AlphaFoldDB" id="A0AAV4XUS0"/>
<keyword evidence="2" id="KW-1185">Reference proteome</keyword>
<accession>A0AAV4XUS0</accession>
<proteinExistence type="predicted"/>
<sequence>MSLKGKIQQRFDLVIGSTPRSFRQVPTPPNLHFPPQTVILTDQTAYYFKIWPKPLESDHGVRRGESFSNVGYALLDLVEIHQRTKFHT</sequence>